<dbReference type="PANTHER" id="PTHR36529">
    <property type="entry name" value="SLL1095 PROTEIN"/>
    <property type="match status" value="1"/>
</dbReference>
<dbReference type="NCBIfam" id="TIGR04282">
    <property type="entry name" value="glyco_like_cofC"/>
    <property type="match status" value="1"/>
</dbReference>
<dbReference type="InterPro" id="IPR018641">
    <property type="entry name" value="Trfase_1_rSAM/seldom-assoc"/>
</dbReference>
<gene>
    <name evidence="1" type="ORF">NP589_03590</name>
</gene>
<proteinExistence type="predicted"/>
<dbReference type="PANTHER" id="PTHR36529:SF1">
    <property type="entry name" value="GLYCOSYLTRANSFERASE"/>
    <property type="match status" value="1"/>
</dbReference>
<dbReference type="Proteomes" id="UP001524570">
    <property type="component" value="Unassembled WGS sequence"/>
</dbReference>
<dbReference type="Gene3D" id="3.90.550.10">
    <property type="entry name" value="Spore Coat Polysaccharide Biosynthesis Protein SpsA, Chain A"/>
    <property type="match status" value="1"/>
</dbReference>
<reference evidence="1 2" key="1">
    <citation type="submission" date="2022-07" db="EMBL/GenBank/DDBJ databases">
        <title>Methylomonas rivi sp. nov., Methylomonas rosea sp. nov., Methylomonas aureus sp. nov. and Methylomonas subterranea sp. nov., four novel methanotrophs isolated from a freshwater creek and the deep terrestrial subsurface.</title>
        <authorList>
            <person name="Abin C."/>
            <person name="Sankaranarayanan K."/>
            <person name="Garner C."/>
            <person name="Sindelar R."/>
            <person name="Kotary K."/>
            <person name="Garner R."/>
            <person name="Barclay S."/>
            <person name="Lawson P."/>
            <person name="Krumholz L."/>
        </authorList>
    </citation>
    <scope>NUCLEOTIDE SEQUENCE [LARGE SCALE GENOMIC DNA]</scope>
    <source>
        <strain evidence="1 2">WSC-7</strain>
    </source>
</reference>
<dbReference type="Pfam" id="PF09837">
    <property type="entry name" value="DUF2064"/>
    <property type="match status" value="1"/>
</dbReference>
<dbReference type="InterPro" id="IPR029044">
    <property type="entry name" value="Nucleotide-diphossugar_trans"/>
</dbReference>
<keyword evidence="2" id="KW-1185">Reference proteome</keyword>
<comment type="caution">
    <text evidence="1">The sequence shown here is derived from an EMBL/GenBank/DDBJ whole genome shotgun (WGS) entry which is preliminary data.</text>
</comment>
<dbReference type="EMBL" id="JANIBL010000007">
    <property type="protein sequence ID" value="MCQ8116494.1"/>
    <property type="molecule type" value="Genomic_DNA"/>
</dbReference>
<evidence type="ECO:0000313" key="2">
    <source>
        <dbReference type="Proteomes" id="UP001524570"/>
    </source>
</evidence>
<sequence>MQTLFPDSVLLIFCKAPIPGQVKTRLQPALSAEQAAAAHRQLTYMTLDRAFQQPLCAVELHCAPDTGHDFFQDCARHYPLTLKMQHGADLGERMHHAFADALGRYRHVLLMGCDCPSLSCEDLHWALTALHQGHDAVIAPANDGGYVMIGLNEPQPRLFSNMSWSHDQVMPITRSRAKDIGLNLCELDSQWDVDTYPDWLRYSAM</sequence>
<evidence type="ECO:0000313" key="1">
    <source>
        <dbReference type="EMBL" id="MCQ8116494.1"/>
    </source>
</evidence>
<dbReference type="RefSeq" id="WP_256605740.1">
    <property type="nucleotide sequence ID" value="NZ_JANIBL010000007.1"/>
</dbReference>
<organism evidence="1 2">
    <name type="scientific">Methylomonas rosea</name>
    <dbReference type="NCBI Taxonomy" id="2952227"/>
    <lineage>
        <taxon>Bacteria</taxon>
        <taxon>Pseudomonadati</taxon>
        <taxon>Pseudomonadota</taxon>
        <taxon>Gammaproteobacteria</taxon>
        <taxon>Methylococcales</taxon>
        <taxon>Methylococcaceae</taxon>
        <taxon>Methylomonas</taxon>
    </lineage>
</organism>
<protein>
    <submittedName>
        <fullName evidence="1">TIGR04282 family arsenosugar biosynthesis glycosyltransferase</fullName>
    </submittedName>
</protein>
<name>A0ABT1TNX6_9GAMM</name>
<accession>A0ABT1TNX6</accession>
<dbReference type="SUPFAM" id="SSF53448">
    <property type="entry name" value="Nucleotide-diphospho-sugar transferases"/>
    <property type="match status" value="1"/>
</dbReference>